<keyword evidence="8" id="KW-1185">Reference proteome</keyword>
<evidence type="ECO:0000256" key="2">
    <source>
        <dbReference type="ARBA" id="ARBA00022691"/>
    </source>
</evidence>
<dbReference type="RefSeq" id="WP_259859036.1">
    <property type="nucleotide sequence ID" value="NZ_BAAAST010000121.1"/>
</dbReference>
<dbReference type="Gene3D" id="3.40.50.280">
    <property type="entry name" value="Cobalamin-binding domain"/>
    <property type="match status" value="1"/>
</dbReference>
<proteinExistence type="predicted"/>
<dbReference type="EMBL" id="CP073720">
    <property type="protein sequence ID" value="UWP81272.1"/>
    <property type="molecule type" value="Genomic_DNA"/>
</dbReference>
<evidence type="ECO:0000256" key="3">
    <source>
        <dbReference type="ARBA" id="ARBA00022723"/>
    </source>
</evidence>
<sequence length="184" mass="19674">MSGLDLVLILRYRKAVTYGHHVLLAALEEHGTSTSYGVVFAESAAAAVEAIQQAKAERTLVLWSFYSPDALALAEELAAIKEQAPGAIHVAGGVHATAEPVRTLDAGWDIAAVGEGESALLALVDQAGDPKGIQGLVFRDDNGTLIRTGKAHREPLGRYRAFPLTYKRMNPIEITRGCVYACAY</sequence>
<dbReference type="PANTHER" id="PTHR43409:SF17">
    <property type="entry name" value="METHYLTHIOTRANSFERASE MJ0865-RELATED"/>
    <property type="match status" value="1"/>
</dbReference>
<keyword evidence="3" id="KW-0479">Metal-binding</keyword>
<keyword evidence="4" id="KW-0408">Iron</keyword>
<gene>
    <name evidence="7" type="ORF">Dfulv_40135</name>
</gene>
<keyword evidence="5" id="KW-0411">Iron-sulfur</keyword>
<protein>
    <submittedName>
        <fullName evidence="7">Cobalamin-dependent protein</fullName>
    </submittedName>
</protein>
<dbReference type="PROSITE" id="PS51332">
    <property type="entry name" value="B12_BINDING"/>
    <property type="match status" value="1"/>
</dbReference>
<dbReference type="InterPro" id="IPR006158">
    <property type="entry name" value="Cobalamin-bd"/>
</dbReference>
<evidence type="ECO:0000313" key="8">
    <source>
        <dbReference type="Proteomes" id="UP001059617"/>
    </source>
</evidence>
<feature type="domain" description="B12-binding" evidence="6">
    <location>
        <begin position="1"/>
        <end position="134"/>
    </location>
</feature>
<name>A0ABY5VU31_9ACTN</name>
<comment type="cofactor">
    <cofactor evidence="1">
        <name>[4Fe-4S] cluster</name>
        <dbReference type="ChEBI" id="CHEBI:49883"/>
    </cofactor>
</comment>
<evidence type="ECO:0000259" key="6">
    <source>
        <dbReference type="PROSITE" id="PS51332"/>
    </source>
</evidence>
<evidence type="ECO:0000256" key="4">
    <source>
        <dbReference type="ARBA" id="ARBA00023004"/>
    </source>
</evidence>
<evidence type="ECO:0000256" key="1">
    <source>
        <dbReference type="ARBA" id="ARBA00001966"/>
    </source>
</evidence>
<dbReference type="Proteomes" id="UP001059617">
    <property type="component" value="Chromosome"/>
</dbReference>
<dbReference type="Pfam" id="PF02310">
    <property type="entry name" value="B12-binding"/>
    <property type="match status" value="1"/>
</dbReference>
<reference evidence="7" key="2">
    <citation type="submission" date="2022-09" db="EMBL/GenBank/DDBJ databases">
        <title>Biosynthetic gene clusters of Dactylosporangioum fulvum.</title>
        <authorList>
            <person name="Caradec T."/>
        </authorList>
    </citation>
    <scope>NUCLEOTIDE SEQUENCE</scope>
    <source>
        <strain evidence="7">NRRL B-16292</strain>
    </source>
</reference>
<dbReference type="InterPro" id="IPR051198">
    <property type="entry name" value="BchE-like"/>
</dbReference>
<keyword evidence="2" id="KW-0949">S-adenosyl-L-methionine</keyword>
<evidence type="ECO:0000313" key="7">
    <source>
        <dbReference type="EMBL" id="UWP81272.1"/>
    </source>
</evidence>
<evidence type="ECO:0000256" key="5">
    <source>
        <dbReference type="ARBA" id="ARBA00023014"/>
    </source>
</evidence>
<organism evidence="7 8">
    <name type="scientific">Dactylosporangium fulvum</name>
    <dbReference type="NCBI Taxonomy" id="53359"/>
    <lineage>
        <taxon>Bacteria</taxon>
        <taxon>Bacillati</taxon>
        <taxon>Actinomycetota</taxon>
        <taxon>Actinomycetes</taxon>
        <taxon>Micromonosporales</taxon>
        <taxon>Micromonosporaceae</taxon>
        <taxon>Dactylosporangium</taxon>
    </lineage>
</organism>
<reference evidence="7" key="1">
    <citation type="submission" date="2021-04" db="EMBL/GenBank/DDBJ databases">
        <authorList>
            <person name="Hartkoorn R.C."/>
            <person name="Beaudoing E."/>
            <person name="Hot D."/>
        </authorList>
    </citation>
    <scope>NUCLEOTIDE SEQUENCE</scope>
    <source>
        <strain evidence="7">NRRL B-16292</strain>
    </source>
</reference>
<accession>A0ABY5VU31</accession>
<dbReference type="PANTHER" id="PTHR43409">
    <property type="entry name" value="ANAEROBIC MAGNESIUM-PROTOPORPHYRIN IX MONOMETHYL ESTER CYCLASE-RELATED"/>
    <property type="match status" value="1"/>
</dbReference>